<feature type="compositionally biased region" description="Basic and acidic residues" evidence="1">
    <location>
        <begin position="12"/>
        <end position="23"/>
    </location>
</feature>
<proteinExistence type="predicted"/>
<dbReference type="Proteomes" id="UP000261284">
    <property type="component" value="Unassembled WGS sequence"/>
</dbReference>
<feature type="region of interest" description="Disordered" evidence="1">
    <location>
        <begin position="1"/>
        <end position="76"/>
    </location>
</feature>
<evidence type="ECO:0000313" key="3">
    <source>
        <dbReference type="Proteomes" id="UP000261284"/>
    </source>
</evidence>
<protein>
    <submittedName>
        <fullName evidence="2">Uncharacterized protein</fullName>
    </submittedName>
</protein>
<dbReference type="EMBL" id="QTJU01000004">
    <property type="protein sequence ID" value="RFM27748.1"/>
    <property type="molecule type" value="Genomic_DNA"/>
</dbReference>
<accession>A0A3E1NIZ0</accession>
<organism evidence="2 3">
    <name type="scientific">Deminuibacter soli</name>
    <dbReference type="NCBI Taxonomy" id="2291815"/>
    <lineage>
        <taxon>Bacteria</taxon>
        <taxon>Pseudomonadati</taxon>
        <taxon>Bacteroidota</taxon>
        <taxon>Chitinophagia</taxon>
        <taxon>Chitinophagales</taxon>
        <taxon>Chitinophagaceae</taxon>
        <taxon>Deminuibacter</taxon>
    </lineage>
</organism>
<comment type="caution">
    <text evidence="2">The sequence shown here is derived from an EMBL/GenBank/DDBJ whole genome shotgun (WGS) entry which is preliminary data.</text>
</comment>
<reference evidence="2 3" key="1">
    <citation type="submission" date="2018-08" db="EMBL/GenBank/DDBJ databases">
        <title>Chitinophagaceae sp. K23C18032701, a novel bacterium isolated from forest soil.</title>
        <authorList>
            <person name="Wang C."/>
        </authorList>
    </citation>
    <scope>NUCLEOTIDE SEQUENCE [LARGE SCALE GENOMIC DNA]</scope>
    <source>
        <strain evidence="2 3">K23C18032701</strain>
    </source>
</reference>
<evidence type="ECO:0000313" key="2">
    <source>
        <dbReference type="EMBL" id="RFM27748.1"/>
    </source>
</evidence>
<evidence type="ECO:0000256" key="1">
    <source>
        <dbReference type="SAM" id="MobiDB-lite"/>
    </source>
</evidence>
<dbReference type="AlphaFoldDB" id="A0A3E1NIZ0"/>
<feature type="compositionally biased region" description="Basic and acidic residues" evidence="1">
    <location>
        <begin position="57"/>
        <end position="76"/>
    </location>
</feature>
<name>A0A3E1NIZ0_9BACT</name>
<keyword evidence="3" id="KW-1185">Reference proteome</keyword>
<feature type="compositionally biased region" description="Basic and acidic residues" evidence="1">
    <location>
        <begin position="30"/>
        <end position="43"/>
    </location>
</feature>
<dbReference type="OrthoDB" id="680649at2"/>
<sequence length="76" mass="8625">MQQTNQSALNRKLKDAERTDTHKGQAPVREGSDGHSIAADKESGHKKHYPKPSTADKQYKQQDEFIDRDNDDKSES</sequence>
<gene>
    <name evidence="2" type="ORF">DXN05_13685</name>
</gene>
<dbReference type="RefSeq" id="WP_116847825.1">
    <property type="nucleotide sequence ID" value="NZ_QTJU01000004.1"/>
</dbReference>